<feature type="compositionally biased region" description="Low complexity" evidence="6">
    <location>
        <begin position="549"/>
        <end position="558"/>
    </location>
</feature>
<comment type="subcellular location">
    <subcellularLocation>
        <location evidence="1">Cytoplasm</location>
        <location evidence="1">Cytoskeleton</location>
    </subcellularLocation>
</comment>
<dbReference type="GO" id="GO:0005881">
    <property type="term" value="C:cytoplasmic microtubule"/>
    <property type="evidence" value="ECO:0007669"/>
    <property type="project" value="TreeGrafter"/>
</dbReference>
<evidence type="ECO:0000259" key="7">
    <source>
        <dbReference type="SMART" id="SM01349"/>
    </source>
</evidence>
<dbReference type="GO" id="GO:0005815">
    <property type="term" value="C:microtubule organizing center"/>
    <property type="evidence" value="ECO:0007669"/>
    <property type="project" value="TreeGrafter"/>
</dbReference>
<dbReference type="GO" id="GO:0040001">
    <property type="term" value="P:establishment of mitotic spindle localization"/>
    <property type="evidence" value="ECO:0007669"/>
    <property type="project" value="TreeGrafter"/>
</dbReference>
<comment type="caution">
    <text evidence="8">The sequence shown here is derived from an EMBL/GenBank/DDBJ whole genome shotgun (WGS) entry which is preliminary data.</text>
</comment>
<protein>
    <recommendedName>
        <fullName evidence="7">TOG domain-containing protein</fullName>
    </recommendedName>
</protein>
<keyword evidence="4" id="KW-0206">Cytoskeleton</keyword>
<dbReference type="OrthoDB" id="46159at2759"/>
<feature type="compositionally biased region" description="Low complexity" evidence="6">
    <location>
        <begin position="704"/>
        <end position="719"/>
    </location>
</feature>
<evidence type="ECO:0000256" key="3">
    <source>
        <dbReference type="ARBA" id="ARBA00022737"/>
    </source>
</evidence>
<dbReference type="InterPro" id="IPR024395">
    <property type="entry name" value="CLASP_N_dom"/>
</dbReference>
<dbReference type="Gene3D" id="1.25.10.10">
    <property type="entry name" value="Leucine-rich Repeat Variant"/>
    <property type="match status" value="4"/>
</dbReference>
<evidence type="ECO:0000256" key="6">
    <source>
        <dbReference type="SAM" id="MobiDB-lite"/>
    </source>
</evidence>
<gene>
    <name evidence="8" type="ORF">CLODIP_2_CD13713</name>
</gene>
<dbReference type="PANTHER" id="PTHR21567">
    <property type="entry name" value="CLASP"/>
    <property type="match status" value="1"/>
</dbReference>
<sequence>MDDFLPLLNTTDTRAKLQLGQDIISYLQDEANPLECVDIGHFIDGLVPWMGSSQSKVAQNGLEAFALIVDRMGVDFKPYVTIVLPPIIDRLGDSKDLVREKAQVLLNKMMDSVCTPQQLFDRLAPAFNHKNGKIREELMECLQRTLKEHGSNSLSVSKLVPAVAKLLSDPVASVRDTAFVTMVEIYRHVGERLRQDLVKKQLIPATKLPALLNQFDELKSNGELMPSALVEGGSRYDDEPDRVGIGTKSRSGSLPRRTFATPGKPGPTGPSSVAGLPPPSATVRRNTSLRRAASSAGGQAGALDEDAFIRQFDEVPTAQLFSAKDLDEQMSQLRATIEDVNKDWSKRVDALKRVRSLILAGAADYDDLKEHLRLLEPAFMASVKDLRSQVVREACITIAFLSQNLPNKLDHFAEMLLPSLVNLIPNSTKVMASSGFVAVRFIISHTHVPRLIPILTNYLSTSKAKEIRRACCEFLQQMMNTWPTHTLERHINILQESIKKGIADADSEARLSSRRAFWGFQSHFPEQADSLLNSLDGAYKRQLQMEGPSMSASSSSSSLHQDRGRGAIPRSRASSVTGSAENLYRNTSHSGMVLPRRSGIPVLSKCDSDRQNPMASPRHRPITSGTSTPVQLRSNSAIDLQAAQRARARAQYAAAARLKVGSGASLRDEFAARQRKTSDSGMNANTITSPERMGRTRTRVAGVSQSQPSSRSGSPSSRLSYATYREGNAILDSGPMSIGSINRPRRLGGGIPRSQGASREGSRDPSPNRYGGISYGSMLRARTGLNYGTPQSGQRTVMAQKILQQSREAENALADALNFEEEFQKTPTRKTSRLFDDHSDESETSSICSERSYDSFRRPSDYWTNSQQRHFQNSLWEQPKGIGDFIISCASTHWQDRKEGLVGLQRYLQSGHKLTFQELRQVTNIFTKIFMDSHTKVFSLFLDAVNDLITSHNNDLHDWLYILMTRLFNKLGTDLLNSTQKKIHVVLENIRTNFPAELQFGAIVRFFVDATQTPNMKVKVTALCYLAQLANAMDPTAINGGGRDTKPALTKIITWTNDPKSAEIRRAAGAALNALFNLNVPAVTIMLSEMPSEYQDIAQKVVAQHSRYGGADSSLPSSPRVGSPGTPTQRSLHKQLDDEDDSLNAEDIHRSLQRTTAEIQNYSFDGISQMSAGGHGDKLEEKFEEMSIATKKLHSNGCMQSPASRNSPTLQRLTSTPLREFNGLDKTPSRDGSFDATDNGLLNRVDFFSENHHPENPEAFQKLMEILGVEKEVVGSGGEKISSLQQLARVVKEGNAATIVENFKLLLRVLLEQLGSSDSNLRVQVLQVLTEMFRKSSLATSFTNYVELLVLRILQCHKDPVKDVVRGAELCAAAMVSVLPSDLVIRVLSPLITTAEFPLNQAAIKMLNRLVEHQTGAEVQAHLGDLMPLLLKAYDNEESSVRKSAVFCLVALHNCIGEEPLQPHLHNTLNFVTSIPQEHACAIDLIETR</sequence>
<feature type="compositionally biased region" description="Polar residues" evidence="6">
    <location>
        <begin position="572"/>
        <end position="590"/>
    </location>
</feature>
<dbReference type="InterPro" id="IPR011989">
    <property type="entry name" value="ARM-like"/>
</dbReference>
<proteinExistence type="predicted"/>
<evidence type="ECO:0000256" key="5">
    <source>
        <dbReference type="PROSITE-ProRule" id="PRU00103"/>
    </source>
</evidence>
<feature type="region of interest" description="Disordered" evidence="6">
    <location>
        <begin position="732"/>
        <end position="775"/>
    </location>
</feature>
<dbReference type="Pfam" id="PF12348">
    <property type="entry name" value="CLASP_N"/>
    <property type="match status" value="2"/>
</dbReference>
<dbReference type="InterPro" id="IPR034085">
    <property type="entry name" value="TOG"/>
</dbReference>
<name>A0A8S1DSB0_9INSE</name>
<dbReference type="EMBL" id="CADEPI010000320">
    <property type="protein sequence ID" value="CAB3383707.1"/>
    <property type="molecule type" value="Genomic_DNA"/>
</dbReference>
<evidence type="ECO:0000256" key="2">
    <source>
        <dbReference type="ARBA" id="ARBA00022490"/>
    </source>
</evidence>
<accession>A0A8S1DSB0</accession>
<dbReference type="GO" id="GO:0072686">
    <property type="term" value="C:mitotic spindle"/>
    <property type="evidence" value="ECO:0007669"/>
    <property type="project" value="TreeGrafter"/>
</dbReference>
<evidence type="ECO:0000256" key="1">
    <source>
        <dbReference type="ARBA" id="ARBA00004245"/>
    </source>
</evidence>
<dbReference type="GO" id="GO:0005876">
    <property type="term" value="C:spindle microtubule"/>
    <property type="evidence" value="ECO:0007669"/>
    <property type="project" value="TreeGrafter"/>
</dbReference>
<organism evidence="8 9">
    <name type="scientific">Cloeon dipterum</name>
    <dbReference type="NCBI Taxonomy" id="197152"/>
    <lineage>
        <taxon>Eukaryota</taxon>
        <taxon>Metazoa</taxon>
        <taxon>Ecdysozoa</taxon>
        <taxon>Arthropoda</taxon>
        <taxon>Hexapoda</taxon>
        <taxon>Insecta</taxon>
        <taxon>Pterygota</taxon>
        <taxon>Palaeoptera</taxon>
        <taxon>Ephemeroptera</taxon>
        <taxon>Pisciforma</taxon>
        <taxon>Baetidae</taxon>
        <taxon>Cloeon</taxon>
    </lineage>
</organism>
<feature type="region of interest" description="Disordered" evidence="6">
    <location>
        <begin position="671"/>
        <end position="719"/>
    </location>
</feature>
<dbReference type="GO" id="GO:0090307">
    <property type="term" value="P:mitotic spindle assembly"/>
    <property type="evidence" value="ECO:0007669"/>
    <property type="project" value="TreeGrafter"/>
</dbReference>
<evidence type="ECO:0000313" key="8">
    <source>
        <dbReference type="EMBL" id="CAB3383707.1"/>
    </source>
</evidence>
<keyword evidence="9" id="KW-1185">Reference proteome</keyword>
<feature type="domain" description="TOG" evidence="7">
    <location>
        <begin position="1255"/>
        <end position="1488"/>
    </location>
</feature>
<evidence type="ECO:0000256" key="4">
    <source>
        <dbReference type="ARBA" id="ARBA00023212"/>
    </source>
</evidence>
<dbReference type="GO" id="GO:0045180">
    <property type="term" value="C:basal cortex"/>
    <property type="evidence" value="ECO:0007669"/>
    <property type="project" value="TreeGrafter"/>
</dbReference>
<feature type="region of interest" description="Disordered" evidence="6">
    <location>
        <begin position="1195"/>
        <end position="1236"/>
    </location>
</feature>
<dbReference type="PROSITE" id="PS50077">
    <property type="entry name" value="HEAT_REPEAT"/>
    <property type="match status" value="2"/>
</dbReference>
<dbReference type="GO" id="GO:1902903">
    <property type="term" value="P:regulation of supramolecular fiber organization"/>
    <property type="evidence" value="ECO:0007669"/>
    <property type="project" value="UniProtKB-ARBA"/>
</dbReference>
<feature type="region of interest" description="Disordered" evidence="6">
    <location>
        <begin position="1108"/>
        <end position="1142"/>
    </location>
</feature>
<dbReference type="SMART" id="SM01349">
    <property type="entry name" value="TOG"/>
    <property type="match status" value="4"/>
</dbReference>
<reference evidence="8 9" key="1">
    <citation type="submission" date="2020-04" db="EMBL/GenBank/DDBJ databases">
        <authorList>
            <person name="Alioto T."/>
            <person name="Alioto T."/>
            <person name="Gomez Garrido J."/>
        </authorList>
    </citation>
    <scope>NUCLEOTIDE SEQUENCE [LARGE SCALE GENOMIC DNA]</scope>
</reference>
<dbReference type="GO" id="GO:0031110">
    <property type="term" value="P:regulation of microtubule polymerization or depolymerization"/>
    <property type="evidence" value="ECO:0007669"/>
    <property type="project" value="UniProtKB-ARBA"/>
</dbReference>
<feature type="region of interest" description="Disordered" evidence="6">
    <location>
        <begin position="544"/>
        <end position="630"/>
    </location>
</feature>
<dbReference type="GO" id="GO:0000776">
    <property type="term" value="C:kinetochore"/>
    <property type="evidence" value="ECO:0007669"/>
    <property type="project" value="TreeGrafter"/>
</dbReference>
<dbReference type="InterPro" id="IPR016024">
    <property type="entry name" value="ARM-type_fold"/>
</dbReference>
<feature type="repeat" description="HEAT" evidence="5">
    <location>
        <begin position="159"/>
        <end position="197"/>
    </location>
</feature>
<feature type="repeat" description="HEAT" evidence="5">
    <location>
        <begin position="1426"/>
        <end position="1464"/>
    </location>
</feature>
<feature type="region of interest" description="Disordered" evidence="6">
    <location>
        <begin position="229"/>
        <end position="283"/>
    </location>
</feature>
<dbReference type="PANTHER" id="PTHR21567:SF9">
    <property type="entry name" value="CLIP-ASSOCIATING PROTEIN"/>
    <property type="match status" value="1"/>
</dbReference>
<dbReference type="Proteomes" id="UP000494165">
    <property type="component" value="Unassembled WGS sequence"/>
</dbReference>
<dbReference type="InterPro" id="IPR021133">
    <property type="entry name" value="HEAT_type_2"/>
</dbReference>
<feature type="domain" description="TOG" evidence="7">
    <location>
        <begin position="3"/>
        <end position="224"/>
    </location>
</feature>
<feature type="domain" description="TOG" evidence="7">
    <location>
        <begin position="874"/>
        <end position="1114"/>
    </location>
</feature>
<feature type="domain" description="TOG" evidence="7">
    <location>
        <begin position="319"/>
        <end position="549"/>
    </location>
</feature>
<keyword evidence="3" id="KW-0677">Repeat</keyword>
<dbReference type="SUPFAM" id="SSF48371">
    <property type="entry name" value="ARM repeat"/>
    <property type="match status" value="2"/>
</dbReference>
<feature type="compositionally biased region" description="Polar residues" evidence="6">
    <location>
        <begin position="679"/>
        <end position="689"/>
    </location>
</feature>
<dbReference type="GO" id="GO:0008017">
    <property type="term" value="F:microtubule binding"/>
    <property type="evidence" value="ECO:0007669"/>
    <property type="project" value="TreeGrafter"/>
</dbReference>
<evidence type="ECO:0000313" key="9">
    <source>
        <dbReference type="Proteomes" id="UP000494165"/>
    </source>
</evidence>
<feature type="compositionally biased region" description="Polar residues" evidence="6">
    <location>
        <begin position="1197"/>
        <end position="1217"/>
    </location>
</feature>
<keyword evidence="2" id="KW-0963">Cytoplasm</keyword>